<name>A0A5K7Z7V2_9BACT</name>
<gene>
    <name evidence="1" type="ORF">DSCW_19710</name>
</gene>
<reference evidence="1 2" key="1">
    <citation type="submission" date="2019-11" db="EMBL/GenBank/DDBJ databases">
        <title>Comparative genomics of hydrocarbon-degrading Desulfosarcina strains.</title>
        <authorList>
            <person name="Watanabe M."/>
            <person name="Kojima H."/>
            <person name="Fukui M."/>
        </authorList>
    </citation>
    <scope>NUCLEOTIDE SEQUENCE [LARGE SCALE GENOMIC DNA]</scope>
    <source>
        <strain evidence="1 2">PP31</strain>
    </source>
</reference>
<protein>
    <submittedName>
        <fullName evidence="1">Uncharacterized protein</fullName>
    </submittedName>
</protein>
<proteinExistence type="predicted"/>
<dbReference type="RefSeq" id="WP_155303573.1">
    <property type="nucleotide sequence ID" value="NZ_AP021875.1"/>
</dbReference>
<organism evidence="1 2">
    <name type="scientific">Desulfosarcina widdelii</name>
    <dbReference type="NCBI Taxonomy" id="947919"/>
    <lineage>
        <taxon>Bacteria</taxon>
        <taxon>Pseudomonadati</taxon>
        <taxon>Thermodesulfobacteriota</taxon>
        <taxon>Desulfobacteria</taxon>
        <taxon>Desulfobacterales</taxon>
        <taxon>Desulfosarcinaceae</taxon>
        <taxon>Desulfosarcina</taxon>
    </lineage>
</organism>
<dbReference type="Proteomes" id="UP000427769">
    <property type="component" value="Chromosome"/>
</dbReference>
<keyword evidence="2" id="KW-1185">Reference proteome</keyword>
<dbReference type="AlphaFoldDB" id="A0A5K7Z7V2"/>
<evidence type="ECO:0000313" key="1">
    <source>
        <dbReference type="EMBL" id="BBO74554.1"/>
    </source>
</evidence>
<evidence type="ECO:0000313" key="2">
    <source>
        <dbReference type="Proteomes" id="UP000427769"/>
    </source>
</evidence>
<dbReference type="EMBL" id="AP021875">
    <property type="protein sequence ID" value="BBO74554.1"/>
    <property type="molecule type" value="Genomic_DNA"/>
</dbReference>
<dbReference type="OrthoDB" id="5423016at2"/>
<accession>A0A5K7Z7V2</accession>
<dbReference type="KEGG" id="dwd:DSCW_19710"/>
<sequence>MGKRKKKWPKGMKPKLYQGGVLNERPRLDSNDVIPKIERTGREFTTRLVDTNDPYNLRGRY</sequence>